<dbReference type="GO" id="GO:0008725">
    <property type="term" value="F:DNA-3-methyladenine glycosylase activity"/>
    <property type="evidence" value="ECO:0007669"/>
    <property type="project" value="TreeGrafter"/>
</dbReference>
<name>A0A1H8TKD2_9GAMM</name>
<dbReference type="Pfam" id="PF00730">
    <property type="entry name" value="HhH-GPD"/>
    <property type="match status" value="1"/>
</dbReference>
<dbReference type="FunFam" id="1.10.340.30:FF:000004">
    <property type="entry name" value="DNA-3-methyladenine glycosylase II"/>
    <property type="match status" value="1"/>
</dbReference>
<evidence type="ECO:0000256" key="2">
    <source>
        <dbReference type="ARBA" id="ARBA00010817"/>
    </source>
</evidence>
<dbReference type="GO" id="GO:0043916">
    <property type="term" value="F:DNA-7-methylguanine glycosylase activity"/>
    <property type="evidence" value="ECO:0007669"/>
    <property type="project" value="TreeGrafter"/>
</dbReference>
<protein>
    <recommendedName>
        <fullName evidence="3">DNA-3-methyladenine glycosylase II</fullName>
        <ecNumber evidence="3">3.2.2.21</ecNumber>
    </recommendedName>
</protein>
<evidence type="ECO:0000259" key="6">
    <source>
        <dbReference type="SMART" id="SM00478"/>
    </source>
</evidence>
<dbReference type="GO" id="GO:0006285">
    <property type="term" value="P:base-excision repair, AP site formation"/>
    <property type="evidence" value="ECO:0007669"/>
    <property type="project" value="TreeGrafter"/>
</dbReference>
<evidence type="ECO:0000313" key="7">
    <source>
        <dbReference type="EMBL" id="SEO90948.1"/>
    </source>
</evidence>
<dbReference type="RefSeq" id="WP_091643587.1">
    <property type="nucleotide sequence ID" value="NZ_FOEG01000004.1"/>
</dbReference>
<dbReference type="CDD" id="cd00056">
    <property type="entry name" value="ENDO3c"/>
    <property type="match status" value="1"/>
</dbReference>
<dbReference type="EMBL" id="FOEG01000004">
    <property type="protein sequence ID" value="SEO90948.1"/>
    <property type="molecule type" value="Genomic_DNA"/>
</dbReference>
<keyword evidence="4" id="KW-0227">DNA damage</keyword>
<dbReference type="AlphaFoldDB" id="A0A1H8TKD2"/>
<dbReference type="STRING" id="406100.SAMN04488052_104236"/>
<evidence type="ECO:0000313" key="8">
    <source>
        <dbReference type="Proteomes" id="UP000199657"/>
    </source>
</evidence>
<dbReference type="InterPro" id="IPR011257">
    <property type="entry name" value="DNA_glycosylase"/>
</dbReference>
<reference evidence="7 8" key="1">
    <citation type="submission" date="2016-10" db="EMBL/GenBank/DDBJ databases">
        <authorList>
            <person name="de Groot N.N."/>
        </authorList>
    </citation>
    <scope>NUCLEOTIDE SEQUENCE [LARGE SCALE GENOMIC DNA]</scope>
    <source>
        <strain evidence="7 8">CGMCC 1.6291</strain>
    </source>
</reference>
<dbReference type="InterPro" id="IPR003265">
    <property type="entry name" value="HhH-GPD_domain"/>
</dbReference>
<dbReference type="PANTHER" id="PTHR43003">
    <property type="entry name" value="DNA-3-METHYLADENINE GLYCOSYLASE"/>
    <property type="match status" value="1"/>
</dbReference>
<dbReference type="SMART" id="SM00478">
    <property type="entry name" value="ENDO3c"/>
    <property type="match status" value="1"/>
</dbReference>
<dbReference type="GO" id="GO:0032993">
    <property type="term" value="C:protein-DNA complex"/>
    <property type="evidence" value="ECO:0007669"/>
    <property type="project" value="TreeGrafter"/>
</dbReference>
<keyword evidence="5" id="KW-0234">DNA repair</keyword>
<evidence type="ECO:0000256" key="5">
    <source>
        <dbReference type="ARBA" id="ARBA00023204"/>
    </source>
</evidence>
<feature type="domain" description="HhH-GPD" evidence="6">
    <location>
        <begin position="54"/>
        <end position="209"/>
    </location>
</feature>
<evidence type="ECO:0000256" key="4">
    <source>
        <dbReference type="ARBA" id="ARBA00022763"/>
    </source>
</evidence>
<gene>
    <name evidence="7" type="ORF">SAMN04488052_104236</name>
</gene>
<comment type="catalytic activity">
    <reaction evidence="1">
        <text>Hydrolysis of alkylated DNA, releasing 3-methyladenine, 3-methylguanine, 7-methylguanine and 7-methyladenine.</text>
        <dbReference type="EC" id="3.2.2.21"/>
    </reaction>
</comment>
<dbReference type="Gene3D" id="1.10.1670.40">
    <property type="match status" value="1"/>
</dbReference>
<proteinExistence type="inferred from homology"/>
<dbReference type="SUPFAM" id="SSF48150">
    <property type="entry name" value="DNA-glycosylase"/>
    <property type="match status" value="1"/>
</dbReference>
<dbReference type="InterPro" id="IPR051912">
    <property type="entry name" value="Alkylbase_DNA_Glycosylase/TA"/>
</dbReference>
<evidence type="ECO:0000256" key="1">
    <source>
        <dbReference type="ARBA" id="ARBA00000086"/>
    </source>
</evidence>
<dbReference type="GO" id="GO:0032131">
    <property type="term" value="F:alkylated DNA binding"/>
    <property type="evidence" value="ECO:0007669"/>
    <property type="project" value="TreeGrafter"/>
</dbReference>
<organism evidence="7 8">
    <name type="scientific">Aquisalimonas asiatica</name>
    <dbReference type="NCBI Taxonomy" id="406100"/>
    <lineage>
        <taxon>Bacteria</taxon>
        <taxon>Pseudomonadati</taxon>
        <taxon>Pseudomonadota</taxon>
        <taxon>Gammaproteobacteria</taxon>
        <taxon>Chromatiales</taxon>
        <taxon>Ectothiorhodospiraceae</taxon>
        <taxon>Aquisalimonas</taxon>
    </lineage>
</organism>
<dbReference type="GO" id="GO:0006307">
    <property type="term" value="P:DNA alkylation repair"/>
    <property type="evidence" value="ECO:0007669"/>
    <property type="project" value="TreeGrafter"/>
</dbReference>
<dbReference type="PANTHER" id="PTHR43003:SF5">
    <property type="entry name" value="DNA-3-METHYLADENINE GLYCOSYLASE"/>
    <property type="match status" value="1"/>
</dbReference>
<evidence type="ECO:0000256" key="3">
    <source>
        <dbReference type="ARBA" id="ARBA00012000"/>
    </source>
</evidence>
<accession>A0A1H8TKD2</accession>
<dbReference type="Proteomes" id="UP000199657">
    <property type="component" value="Unassembled WGS sequence"/>
</dbReference>
<dbReference type="EC" id="3.2.2.21" evidence="3"/>
<comment type="similarity">
    <text evidence="2">Belongs to the alkylbase DNA glycosidase AlkA family.</text>
</comment>
<sequence length="212" mass="23100">MSDNNPPPYDVDAARVELAREDPPLGTIIERVGAYRLVLRDTSDPFRGLLRAIVYQQLSGRAAGTIHERLKALFPDHHPAPEALLALPETALRGAGLSAAKTAAARDLAAKTLDGTVPPGDAMDDLDNDTLIERLTRIRGIGQWTVEMLLIFNLGRADVLPVNDLGIRKGFAVTYGLDALPKPAALKAHGARWAPWRSVASWYLWRASELPD</sequence>
<dbReference type="OrthoDB" id="9811249at2"/>
<dbReference type="Gene3D" id="1.10.340.30">
    <property type="entry name" value="Hypothetical protein, domain 2"/>
    <property type="match status" value="1"/>
</dbReference>
<keyword evidence="8" id="KW-1185">Reference proteome</keyword>